<evidence type="ECO:0000313" key="2">
    <source>
        <dbReference type="EMBL" id="QGZ94470.1"/>
    </source>
</evidence>
<feature type="transmembrane region" description="Helical" evidence="1">
    <location>
        <begin position="106"/>
        <end position="127"/>
    </location>
</feature>
<evidence type="ECO:0000313" key="3">
    <source>
        <dbReference type="Proteomes" id="UP000431269"/>
    </source>
</evidence>
<dbReference type="AlphaFoldDB" id="A0A6I6MHR5"/>
<dbReference type="EMBL" id="CP047045">
    <property type="protein sequence ID" value="QGZ94470.1"/>
    <property type="molecule type" value="Genomic_DNA"/>
</dbReference>
<keyword evidence="1" id="KW-0472">Membrane</keyword>
<name>A0A6I6MHR5_9CAUL</name>
<gene>
    <name evidence="2" type="ORF">DSM104635_01289</name>
</gene>
<dbReference type="Proteomes" id="UP000431269">
    <property type="component" value="Chromosome"/>
</dbReference>
<keyword evidence="1" id="KW-0812">Transmembrane</keyword>
<keyword evidence="3" id="KW-1185">Reference proteome</keyword>
<sequence>MGDSETPRDIWRDSVIRAAAEASRLQPLASILLAAALLLILGQYVIGPISEVFFNEYGPGEGRDYESLVHQIVEAFPPLILAWGLWETRNYLGRLARGEVWGPATAMLLGRIGDALLWAAAIAMIVVPNIQNWVSGGFGGFDWNFEAEYLVLAGLGLLLSLIARVVRNVVEVAAALKADNDQIV</sequence>
<keyword evidence="1" id="KW-1133">Transmembrane helix</keyword>
<protein>
    <recommendedName>
        <fullName evidence="4">DUF2975 domain-containing protein</fullName>
    </recommendedName>
</protein>
<accession>A0A6I6MHR5</accession>
<feature type="transmembrane region" description="Helical" evidence="1">
    <location>
        <begin position="147"/>
        <end position="166"/>
    </location>
</feature>
<reference evidence="3" key="1">
    <citation type="submission" date="2019-12" db="EMBL/GenBank/DDBJ databases">
        <title>Complete genome of Terracaulis silvestris 0127_4.</title>
        <authorList>
            <person name="Vieira S."/>
            <person name="Riedel T."/>
            <person name="Sproer C."/>
            <person name="Pascual J."/>
            <person name="Boedeker C."/>
            <person name="Overmann J."/>
        </authorList>
    </citation>
    <scope>NUCLEOTIDE SEQUENCE [LARGE SCALE GENOMIC DNA]</scope>
    <source>
        <strain evidence="3">0127_4</strain>
    </source>
</reference>
<organism evidence="2 3">
    <name type="scientific">Terricaulis silvestris</name>
    <dbReference type="NCBI Taxonomy" id="2686094"/>
    <lineage>
        <taxon>Bacteria</taxon>
        <taxon>Pseudomonadati</taxon>
        <taxon>Pseudomonadota</taxon>
        <taxon>Alphaproteobacteria</taxon>
        <taxon>Caulobacterales</taxon>
        <taxon>Caulobacteraceae</taxon>
        <taxon>Terricaulis</taxon>
    </lineage>
</organism>
<dbReference type="KEGG" id="tsv:DSM104635_01289"/>
<feature type="transmembrane region" description="Helical" evidence="1">
    <location>
        <begin position="67"/>
        <end position="86"/>
    </location>
</feature>
<feature type="transmembrane region" description="Helical" evidence="1">
    <location>
        <begin position="27"/>
        <end position="47"/>
    </location>
</feature>
<evidence type="ECO:0000256" key="1">
    <source>
        <dbReference type="SAM" id="Phobius"/>
    </source>
</evidence>
<evidence type="ECO:0008006" key="4">
    <source>
        <dbReference type="Google" id="ProtNLM"/>
    </source>
</evidence>
<dbReference type="RefSeq" id="WP_158765404.1">
    <property type="nucleotide sequence ID" value="NZ_CP047045.1"/>
</dbReference>
<proteinExistence type="predicted"/>